<evidence type="ECO:0000256" key="5">
    <source>
        <dbReference type="ARBA" id="ARBA00023136"/>
    </source>
</evidence>
<evidence type="ECO:0000256" key="3">
    <source>
        <dbReference type="ARBA" id="ARBA00022729"/>
    </source>
</evidence>
<dbReference type="Pfam" id="PF08263">
    <property type="entry name" value="LRRNT_2"/>
    <property type="match status" value="1"/>
</dbReference>
<dbReference type="SUPFAM" id="SSF52058">
    <property type="entry name" value="L domain-like"/>
    <property type="match status" value="1"/>
</dbReference>
<dbReference type="InterPro" id="IPR001611">
    <property type="entry name" value="Leu-rich_rpt"/>
</dbReference>
<evidence type="ECO:0000256" key="1">
    <source>
        <dbReference type="ARBA" id="ARBA00004370"/>
    </source>
</evidence>
<feature type="chain" id="PRO_5029575863" description="Leucine-rich repeat-containing N-terminal plant-type domain-containing protein" evidence="6">
    <location>
        <begin position="23"/>
        <end position="155"/>
    </location>
</feature>
<evidence type="ECO:0000256" key="6">
    <source>
        <dbReference type="SAM" id="SignalP"/>
    </source>
</evidence>
<dbReference type="Gene3D" id="3.80.10.10">
    <property type="entry name" value="Ribonuclease Inhibitor"/>
    <property type="match status" value="1"/>
</dbReference>
<keyword evidence="2" id="KW-0433">Leucine-rich repeat</keyword>
<dbReference type="PANTHER" id="PTHR47988">
    <property type="entry name" value="SOMATIC EMBRYOGENESIS RECEPTOR KINASE 1"/>
    <property type="match status" value="1"/>
</dbReference>
<dbReference type="EMBL" id="CACRZD030000014">
    <property type="protein sequence ID" value="CAA6670725.1"/>
    <property type="molecule type" value="Genomic_DNA"/>
</dbReference>
<evidence type="ECO:0000256" key="4">
    <source>
        <dbReference type="ARBA" id="ARBA00022737"/>
    </source>
</evidence>
<feature type="signal peptide" evidence="6">
    <location>
        <begin position="1"/>
        <end position="22"/>
    </location>
</feature>
<evidence type="ECO:0000256" key="2">
    <source>
        <dbReference type="ARBA" id="ARBA00022614"/>
    </source>
</evidence>
<dbReference type="InterPro" id="IPR032675">
    <property type="entry name" value="LRR_dom_sf"/>
</dbReference>
<keyword evidence="5" id="KW-0472">Membrane</keyword>
<dbReference type="GO" id="GO:0016020">
    <property type="term" value="C:membrane"/>
    <property type="evidence" value="ECO:0007669"/>
    <property type="project" value="UniProtKB-SubCell"/>
</dbReference>
<dbReference type="Proteomes" id="UP001189122">
    <property type="component" value="Unassembled WGS sequence"/>
</dbReference>
<dbReference type="AlphaFoldDB" id="A0A7I8JLN2"/>
<evidence type="ECO:0000313" key="8">
    <source>
        <dbReference type="EMBL" id="CAA2631482.1"/>
    </source>
</evidence>
<dbReference type="EMBL" id="LR743601">
    <property type="protein sequence ID" value="CAA2631482.1"/>
    <property type="molecule type" value="Genomic_DNA"/>
</dbReference>
<gene>
    <name evidence="8" type="ORF">SI7747_14017130</name>
</gene>
<sequence>MPFSLLLLAALSSLLPSSCVSSLDDQGRTLLAWKESLSGAAALATWSPAAPSPCQWVGVFCDTGNRVVEIRLISVDLQGPLPSNFQALSSLRALTISFTNISGEIPVEFGDYAGLELVDLSNNHLSGEIPPEICKLSKLQTLRPERHIAGRDREL</sequence>
<keyword evidence="4" id="KW-0677">Repeat</keyword>
<organism evidence="8">
    <name type="scientific">Spirodela intermedia</name>
    <name type="common">Intermediate duckweed</name>
    <dbReference type="NCBI Taxonomy" id="51605"/>
    <lineage>
        <taxon>Eukaryota</taxon>
        <taxon>Viridiplantae</taxon>
        <taxon>Streptophyta</taxon>
        <taxon>Embryophyta</taxon>
        <taxon>Tracheophyta</taxon>
        <taxon>Spermatophyta</taxon>
        <taxon>Magnoliopsida</taxon>
        <taxon>Liliopsida</taxon>
        <taxon>Araceae</taxon>
        <taxon>Lemnoideae</taxon>
        <taxon>Spirodela</taxon>
    </lineage>
</organism>
<dbReference type="Pfam" id="PF00560">
    <property type="entry name" value="LRR_1"/>
    <property type="match status" value="2"/>
</dbReference>
<dbReference type="FunFam" id="3.80.10.10:FF:000400">
    <property type="entry name" value="Nuclear pore complex protein NUP107"/>
    <property type="match status" value="1"/>
</dbReference>
<comment type="subcellular location">
    <subcellularLocation>
        <location evidence="1">Membrane</location>
    </subcellularLocation>
</comment>
<name>A0A7I8JLN2_SPIIN</name>
<keyword evidence="9" id="KW-1185">Reference proteome</keyword>
<dbReference type="InterPro" id="IPR013210">
    <property type="entry name" value="LRR_N_plant-typ"/>
</dbReference>
<proteinExistence type="predicted"/>
<reference evidence="8 9" key="1">
    <citation type="submission" date="2019-12" db="EMBL/GenBank/DDBJ databases">
        <authorList>
            <person name="Scholz U."/>
            <person name="Mascher M."/>
            <person name="Fiebig A."/>
        </authorList>
    </citation>
    <scope>NUCLEOTIDE SEQUENCE</scope>
</reference>
<evidence type="ECO:0000313" key="9">
    <source>
        <dbReference type="Proteomes" id="UP001189122"/>
    </source>
</evidence>
<keyword evidence="3 6" id="KW-0732">Signal</keyword>
<protein>
    <recommendedName>
        <fullName evidence="7">Leucine-rich repeat-containing N-terminal plant-type domain-containing protein</fullName>
    </recommendedName>
</protein>
<accession>A0A7I8JLN2</accession>
<evidence type="ECO:0000259" key="7">
    <source>
        <dbReference type="Pfam" id="PF08263"/>
    </source>
</evidence>
<feature type="domain" description="Leucine-rich repeat-containing N-terminal plant-type" evidence="7">
    <location>
        <begin position="23"/>
        <end position="62"/>
    </location>
</feature>